<dbReference type="CDD" id="cd07067">
    <property type="entry name" value="HP_PGM_like"/>
    <property type="match status" value="1"/>
</dbReference>
<dbReference type="InterPro" id="IPR013078">
    <property type="entry name" value="His_Pase_superF_clade-1"/>
</dbReference>
<proteinExistence type="predicted"/>
<dbReference type="SUPFAM" id="SSF53254">
    <property type="entry name" value="Phosphoglycerate mutase-like"/>
    <property type="match status" value="1"/>
</dbReference>
<dbReference type="GeneID" id="69015054"/>
<comment type="caution">
    <text evidence="2">The sequence shown here is derived from an EMBL/GenBank/DDBJ whole genome shotgun (WGS) entry which is preliminary data.</text>
</comment>
<name>A0A8H4CI80_COLGL</name>
<dbReference type="InterPro" id="IPR051710">
    <property type="entry name" value="Phosphatase_SH3-domain"/>
</dbReference>
<gene>
    <name evidence="2" type="ORF">GCG54_00007912</name>
</gene>
<dbReference type="Pfam" id="PF00300">
    <property type="entry name" value="His_Phos_1"/>
    <property type="match status" value="2"/>
</dbReference>
<evidence type="ECO:0000256" key="1">
    <source>
        <dbReference type="SAM" id="MobiDB-lite"/>
    </source>
</evidence>
<protein>
    <recommendedName>
        <fullName evidence="4">Phosphoglycerate mutase</fullName>
    </recommendedName>
</protein>
<keyword evidence="3" id="KW-1185">Reference proteome</keyword>
<sequence length="385" mass="41154">MSLEVIYITRHGVKFPPWGQQILQPPLARSFEPTTPEAPSPIRFSNSTILSRGGAGVRVQTLEVGLFRSNWLVDPSTGNYTASIPSPTGIPSDPALTAHGVDQAKELGAHLLTVEPPIDAVYSSPYYRCLQTITPFVSLKEDEINQGAQQDVGAKSDATVIRPEHGLCEWYGAAPFDHPTPASPDVLKPMFRHLDAAYQSRVFPARKGETIAQLHDRVAAAVQAIIEQCDAEGKRAVVLCSHAASIIALGRVLTGNMPENIDAEDFRAFTCGLSMYRRKSPSSSERASETDGPGPGSDAGAPAETTSWRNGRGVGGGWVCELNSDCSFLSGGEERGWRFSGDESFSAAEKSSEVDAGVALGVVVEGKVRPDKASPHRGAAGHHRL</sequence>
<reference evidence="2" key="1">
    <citation type="journal article" date="2020" name="Phytopathology">
        <title>Genome sequence and comparative analysis of Colletotrichum gloeosporioides isolated from Liriodendron leaves.</title>
        <authorList>
            <person name="Fu F.F."/>
            <person name="Hao Z."/>
            <person name="Wang P."/>
            <person name="Lu Y."/>
            <person name="Xue L.J."/>
            <person name="Wei G."/>
            <person name="Tian Y."/>
            <person name="Baishi H."/>
            <person name="Xu H."/>
            <person name="Shi J."/>
            <person name="Cheng T."/>
            <person name="Wang G."/>
            <person name="Yi Y."/>
            <person name="Chen J."/>
        </authorList>
    </citation>
    <scope>NUCLEOTIDE SEQUENCE</scope>
    <source>
        <strain evidence="2">Lc1</strain>
    </source>
</reference>
<dbReference type="InterPro" id="IPR029033">
    <property type="entry name" value="His_PPase_superfam"/>
</dbReference>
<accession>A0A8H4CI80</accession>
<evidence type="ECO:0008006" key="4">
    <source>
        <dbReference type="Google" id="ProtNLM"/>
    </source>
</evidence>
<dbReference type="EMBL" id="WVTB01000051">
    <property type="protein sequence ID" value="KAF3804117.1"/>
    <property type="molecule type" value="Genomic_DNA"/>
</dbReference>
<dbReference type="AlphaFoldDB" id="A0A8H4CI80"/>
<feature type="region of interest" description="Disordered" evidence="1">
    <location>
        <begin position="280"/>
        <end position="308"/>
    </location>
</feature>
<evidence type="ECO:0000313" key="2">
    <source>
        <dbReference type="EMBL" id="KAF3804117.1"/>
    </source>
</evidence>
<dbReference type="Proteomes" id="UP000613401">
    <property type="component" value="Unassembled WGS sequence"/>
</dbReference>
<feature type="compositionally biased region" description="Low complexity" evidence="1">
    <location>
        <begin position="296"/>
        <end position="308"/>
    </location>
</feature>
<dbReference type="RefSeq" id="XP_045263276.1">
    <property type="nucleotide sequence ID" value="XM_045407887.1"/>
</dbReference>
<organism evidence="2 3">
    <name type="scientific">Colletotrichum gloeosporioides</name>
    <name type="common">Anthracnose fungus</name>
    <name type="synonym">Glomerella cingulata</name>
    <dbReference type="NCBI Taxonomy" id="474922"/>
    <lineage>
        <taxon>Eukaryota</taxon>
        <taxon>Fungi</taxon>
        <taxon>Dikarya</taxon>
        <taxon>Ascomycota</taxon>
        <taxon>Pezizomycotina</taxon>
        <taxon>Sordariomycetes</taxon>
        <taxon>Hypocreomycetidae</taxon>
        <taxon>Glomerellales</taxon>
        <taxon>Glomerellaceae</taxon>
        <taxon>Colletotrichum</taxon>
        <taxon>Colletotrichum gloeosporioides species complex</taxon>
    </lineage>
</organism>
<dbReference type="PANTHER" id="PTHR16469:SF51">
    <property type="entry name" value="TRANSCRIPTION FACTOR TAU 55 KDA SUBUNIT"/>
    <property type="match status" value="1"/>
</dbReference>
<dbReference type="Gene3D" id="3.40.50.1240">
    <property type="entry name" value="Phosphoglycerate mutase-like"/>
    <property type="match status" value="1"/>
</dbReference>
<evidence type="ECO:0000313" key="3">
    <source>
        <dbReference type="Proteomes" id="UP000613401"/>
    </source>
</evidence>
<reference evidence="2" key="2">
    <citation type="submission" date="2020-03" db="EMBL/GenBank/DDBJ databases">
        <authorList>
            <person name="Fu F.-F."/>
            <person name="Chen J."/>
        </authorList>
    </citation>
    <scope>NUCLEOTIDE SEQUENCE</scope>
    <source>
        <strain evidence="2">Lc1</strain>
    </source>
</reference>
<dbReference type="PANTHER" id="PTHR16469">
    <property type="entry name" value="UBIQUITIN-ASSOCIATED AND SH3 DOMAIN-CONTAINING BA-RELATED"/>
    <property type="match status" value="1"/>
</dbReference>